<dbReference type="KEGG" id="tprf:A3L09_06215"/>
<dbReference type="CDD" id="cd01066">
    <property type="entry name" value="APP_MetAP"/>
    <property type="match status" value="1"/>
</dbReference>
<reference evidence="3 4" key="1">
    <citation type="submission" date="2016-03" db="EMBL/GenBank/DDBJ databases">
        <title>Complete genome sequence of Thermococcus profundus strain DT5432.</title>
        <authorList>
            <person name="Oger P.M."/>
        </authorList>
    </citation>
    <scope>NUCLEOTIDE SEQUENCE [LARGE SCALE GENOMIC DNA]</scope>
    <source>
        <strain evidence="3 4">DT 5432</strain>
    </source>
</reference>
<dbReference type="OrthoDB" id="1346at2157"/>
<dbReference type="PANTHER" id="PTHR46112:SF2">
    <property type="entry name" value="XAA-PRO AMINOPEPTIDASE P-RELATED"/>
    <property type="match status" value="1"/>
</dbReference>
<sequence>MRGNEEIFRRRVERFQELLRENDIDGAVIRTLSTFIYFTGTKWLRPSLLIPAEGEPTVFVVKGEAEEFKRRSWIEDVREFQRVEDLMAGVVTWVNGNGFSRVGHEFSVERDSYMLFIKLFERLNPMVEVVDILELTMSLRMIKEPWEIENIRKAGKIAQKGMKVAEEVIRPGVSETEIAAEVYRELMSSGSEEPKVYVSTTPRAHAEPFRDLKVKENGVVTVVIGTDWNHYYANTARTFIVGEPGERVRRAIEVKEKALELALQETRVGATLNSVEKKISDFFKEKGFGDAYIAGYTHGVGLLIEELPMPTIVVPTRATKVAENMVLSIIHAPLMIPEGAIKHEDTYIIRKTGLEGVTFT</sequence>
<dbReference type="EMBL" id="CP014862">
    <property type="protein sequence ID" value="ASJ02880.1"/>
    <property type="molecule type" value="Genomic_DNA"/>
</dbReference>
<protein>
    <submittedName>
        <fullName evidence="3">Proline dipeptidase</fullName>
    </submittedName>
</protein>
<dbReference type="PANTHER" id="PTHR46112">
    <property type="entry name" value="AMINOPEPTIDASE"/>
    <property type="match status" value="1"/>
</dbReference>
<dbReference type="RefSeq" id="WP_088858135.1">
    <property type="nucleotide sequence ID" value="NZ_CP014862.1"/>
</dbReference>
<proteinExistence type="predicted"/>
<keyword evidence="4" id="KW-1185">Reference proteome</keyword>
<dbReference type="AlphaFoldDB" id="A0A2Z2M8R4"/>
<evidence type="ECO:0000259" key="1">
    <source>
        <dbReference type="Pfam" id="PF00557"/>
    </source>
</evidence>
<dbReference type="SUPFAM" id="SSF55920">
    <property type="entry name" value="Creatinase/aminopeptidase"/>
    <property type="match status" value="1"/>
</dbReference>
<dbReference type="Gene3D" id="3.40.350.10">
    <property type="entry name" value="Creatinase/prolidase N-terminal domain"/>
    <property type="match status" value="1"/>
</dbReference>
<dbReference type="GeneID" id="33319991"/>
<dbReference type="InterPro" id="IPR050659">
    <property type="entry name" value="Peptidase_M24B"/>
</dbReference>
<evidence type="ECO:0000259" key="2">
    <source>
        <dbReference type="Pfam" id="PF01321"/>
    </source>
</evidence>
<name>A0A2Z2M8R4_THEPR</name>
<dbReference type="Pfam" id="PF01321">
    <property type="entry name" value="Creatinase_N"/>
    <property type="match status" value="1"/>
</dbReference>
<evidence type="ECO:0000313" key="3">
    <source>
        <dbReference type="EMBL" id="ASJ02880.1"/>
    </source>
</evidence>
<dbReference type="InterPro" id="IPR036005">
    <property type="entry name" value="Creatinase/aminopeptidase-like"/>
</dbReference>
<dbReference type="InterPro" id="IPR029149">
    <property type="entry name" value="Creatin/AminoP/Spt16_N"/>
</dbReference>
<feature type="domain" description="Peptidase M24" evidence="1">
    <location>
        <begin position="149"/>
        <end position="350"/>
    </location>
</feature>
<gene>
    <name evidence="3" type="ORF">A3L09_06215</name>
</gene>
<dbReference type="InterPro" id="IPR000587">
    <property type="entry name" value="Creatinase_N"/>
</dbReference>
<feature type="domain" description="Creatinase N-terminal" evidence="2">
    <location>
        <begin position="11"/>
        <end position="142"/>
    </location>
</feature>
<evidence type="ECO:0000313" key="4">
    <source>
        <dbReference type="Proteomes" id="UP000250179"/>
    </source>
</evidence>
<dbReference type="SUPFAM" id="SSF53092">
    <property type="entry name" value="Creatinase/prolidase N-terminal domain"/>
    <property type="match status" value="1"/>
</dbReference>
<dbReference type="Pfam" id="PF00557">
    <property type="entry name" value="Peptidase_M24"/>
    <property type="match status" value="1"/>
</dbReference>
<dbReference type="Proteomes" id="UP000250179">
    <property type="component" value="Chromosome"/>
</dbReference>
<accession>A0A2Z2M8R4</accession>
<organism evidence="3 4">
    <name type="scientific">Thermococcus profundus</name>
    <dbReference type="NCBI Taxonomy" id="49899"/>
    <lineage>
        <taxon>Archaea</taxon>
        <taxon>Methanobacteriati</taxon>
        <taxon>Methanobacteriota</taxon>
        <taxon>Thermococci</taxon>
        <taxon>Thermococcales</taxon>
        <taxon>Thermococcaceae</taxon>
        <taxon>Thermococcus</taxon>
    </lineage>
</organism>
<dbReference type="Gene3D" id="3.90.230.10">
    <property type="entry name" value="Creatinase/methionine aminopeptidase superfamily"/>
    <property type="match status" value="1"/>
</dbReference>
<dbReference type="InterPro" id="IPR000994">
    <property type="entry name" value="Pept_M24"/>
</dbReference>